<reference evidence="3" key="1">
    <citation type="journal article" date="2023" name="Mol. Phylogenet. Evol.">
        <title>Genome-scale phylogeny and comparative genomics of the fungal order Sordariales.</title>
        <authorList>
            <person name="Hensen N."/>
            <person name="Bonometti L."/>
            <person name="Westerberg I."/>
            <person name="Brannstrom I.O."/>
            <person name="Guillou S."/>
            <person name="Cros-Aarteil S."/>
            <person name="Calhoun S."/>
            <person name="Haridas S."/>
            <person name="Kuo A."/>
            <person name="Mondo S."/>
            <person name="Pangilinan J."/>
            <person name="Riley R."/>
            <person name="LaButti K."/>
            <person name="Andreopoulos B."/>
            <person name="Lipzen A."/>
            <person name="Chen C."/>
            <person name="Yan M."/>
            <person name="Daum C."/>
            <person name="Ng V."/>
            <person name="Clum A."/>
            <person name="Steindorff A."/>
            <person name="Ohm R.A."/>
            <person name="Martin F."/>
            <person name="Silar P."/>
            <person name="Natvig D.O."/>
            <person name="Lalanne C."/>
            <person name="Gautier V."/>
            <person name="Ament-Velasquez S.L."/>
            <person name="Kruys A."/>
            <person name="Hutchinson M.I."/>
            <person name="Powell A.J."/>
            <person name="Barry K."/>
            <person name="Miller A.N."/>
            <person name="Grigoriev I.V."/>
            <person name="Debuchy R."/>
            <person name="Gladieux P."/>
            <person name="Hiltunen Thoren M."/>
            <person name="Johannesson H."/>
        </authorList>
    </citation>
    <scope>NUCLEOTIDE SEQUENCE</scope>
    <source>
        <strain evidence="3">CBS 538.74</strain>
    </source>
</reference>
<dbReference type="Proteomes" id="UP001302745">
    <property type="component" value="Unassembled WGS sequence"/>
</dbReference>
<proteinExistence type="predicted"/>
<name>A0AAN6ZUS2_9PEZI</name>
<evidence type="ECO:0000313" key="3">
    <source>
        <dbReference type="EMBL" id="KAK4152705.1"/>
    </source>
</evidence>
<evidence type="ECO:0000313" key="4">
    <source>
        <dbReference type="Proteomes" id="UP001302745"/>
    </source>
</evidence>
<evidence type="ECO:0000256" key="2">
    <source>
        <dbReference type="SAM" id="Phobius"/>
    </source>
</evidence>
<reference evidence="3" key="2">
    <citation type="submission" date="2023-05" db="EMBL/GenBank/DDBJ databases">
        <authorList>
            <consortium name="Lawrence Berkeley National Laboratory"/>
            <person name="Steindorff A."/>
            <person name="Hensen N."/>
            <person name="Bonometti L."/>
            <person name="Westerberg I."/>
            <person name="Brannstrom I.O."/>
            <person name="Guillou S."/>
            <person name="Cros-Aarteil S."/>
            <person name="Calhoun S."/>
            <person name="Haridas S."/>
            <person name="Kuo A."/>
            <person name="Mondo S."/>
            <person name="Pangilinan J."/>
            <person name="Riley R."/>
            <person name="Labutti K."/>
            <person name="Andreopoulos B."/>
            <person name="Lipzen A."/>
            <person name="Chen C."/>
            <person name="Yanf M."/>
            <person name="Daum C."/>
            <person name="Ng V."/>
            <person name="Clum A."/>
            <person name="Ohm R."/>
            <person name="Martin F."/>
            <person name="Silar P."/>
            <person name="Natvig D."/>
            <person name="Lalanne C."/>
            <person name="Gautier V."/>
            <person name="Ament-Velasquez S.L."/>
            <person name="Kruys A."/>
            <person name="Hutchinson M.I."/>
            <person name="Powell A.J."/>
            <person name="Barry K."/>
            <person name="Miller A.N."/>
            <person name="Grigoriev I.V."/>
            <person name="Debuchy R."/>
            <person name="Gladieux P."/>
            <person name="Thoren M.H."/>
            <person name="Johannesson H."/>
        </authorList>
    </citation>
    <scope>NUCLEOTIDE SEQUENCE</scope>
    <source>
        <strain evidence="3">CBS 538.74</strain>
    </source>
</reference>
<protein>
    <submittedName>
        <fullName evidence="3">Uncharacterized protein</fullName>
    </submittedName>
</protein>
<gene>
    <name evidence="3" type="ORF">C8A00DRAFT_34554</name>
</gene>
<keyword evidence="2" id="KW-0472">Membrane</keyword>
<feature type="transmembrane region" description="Helical" evidence="2">
    <location>
        <begin position="96"/>
        <end position="118"/>
    </location>
</feature>
<feature type="compositionally biased region" description="Basic and acidic residues" evidence="1">
    <location>
        <begin position="67"/>
        <end position="85"/>
    </location>
</feature>
<feature type="region of interest" description="Disordered" evidence="1">
    <location>
        <begin position="1"/>
        <end position="91"/>
    </location>
</feature>
<feature type="compositionally biased region" description="Basic and acidic residues" evidence="1">
    <location>
        <begin position="37"/>
        <end position="60"/>
    </location>
</feature>
<keyword evidence="4" id="KW-1185">Reference proteome</keyword>
<comment type="caution">
    <text evidence="3">The sequence shown here is derived from an EMBL/GenBank/DDBJ whole genome shotgun (WGS) entry which is preliminary data.</text>
</comment>
<dbReference type="AlphaFoldDB" id="A0AAN6ZUS2"/>
<accession>A0AAN6ZUS2</accession>
<sequence length="121" mass="13653">MYLAYKYAKKRYGEHQQPKAAQKPPTDTSPYVQVGTHSDDTRILTASPDDHRTPTRHDEPSSLPHTPDPKPTDANPKETPEERADKKRRRKYRAKVIGGLFAPFALQALDTTIIASALKFI</sequence>
<dbReference type="EMBL" id="MU856964">
    <property type="protein sequence ID" value="KAK4152705.1"/>
    <property type="molecule type" value="Genomic_DNA"/>
</dbReference>
<feature type="non-terminal residue" evidence="3">
    <location>
        <position position="121"/>
    </location>
</feature>
<keyword evidence="2" id="KW-0812">Transmembrane</keyword>
<organism evidence="3 4">
    <name type="scientific">Chaetomidium leptoderma</name>
    <dbReference type="NCBI Taxonomy" id="669021"/>
    <lineage>
        <taxon>Eukaryota</taxon>
        <taxon>Fungi</taxon>
        <taxon>Dikarya</taxon>
        <taxon>Ascomycota</taxon>
        <taxon>Pezizomycotina</taxon>
        <taxon>Sordariomycetes</taxon>
        <taxon>Sordariomycetidae</taxon>
        <taxon>Sordariales</taxon>
        <taxon>Chaetomiaceae</taxon>
        <taxon>Chaetomidium</taxon>
    </lineage>
</organism>
<keyword evidence="2" id="KW-1133">Transmembrane helix</keyword>
<evidence type="ECO:0000256" key="1">
    <source>
        <dbReference type="SAM" id="MobiDB-lite"/>
    </source>
</evidence>